<proteinExistence type="predicted"/>
<keyword evidence="9" id="KW-0472">Membrane</keyword>
<dbReference type="PROSITE" id="PS50893">
    <property type="entry name" value="ABC_TRANSPORTER_2"/>
    <property type="match status" value="2"/>
</dbReference>
<dbReference type="PATRIC" id="fig|1149862.3.peg.871"/>
<dbReference type="InterPro" id="IPR027417">
    <property type="entry name" value="P-loop_NTPase"/>
</dbReference>
<keyword evidence="8" id="KW-1278">Translocase</keyword>
<evidence type="ECO:0000256" key="4">
    <source>
        <dbReference type="ARBA" id="ARBA00022597"/>
    </source>
</evidence>
<keyword evidence="3" id="KW-1003">Cell membrane</keyword>
<dbReference type="CDD" id="cd03216">
    <property type="entry name" value="ABC_Carb_Monos_I"/>
    <property type="match status" value="1"/>
</dbReference>
<dbReference type="GO" id="GO:0005886">
    <property type="term" value="C:plasma membrane"/>
    <property type="evidence" value="ECO:0007669"/>
    <property type="project" value="UniProtKB-SubCell"/>
</dbReference>
<dbReference type="Pfam" id="PF00005">
    <property type="entry name" value="ABC_tran"/>
    <property type="match status" value="2"/>
</dbReference>
<dbReference type="PANTHER" id="PTHR43790">
    <property type="entry name" value="CARBOHYDRATE TRANSPORT ATP-BINDING PROTEIN MG119-RELATED"/>
    <property type="match status" value="1"/>
</dbReference>
<dbReference type="SMART" id="SM00382">
    <property type="entry name" value="AAA"/>
    <property type="match status" value="2"/>
</dbReference>
<keyword evidence="4" id="KW-0762">Sugar transport</keyword>
<evidence type="ECO:0000256" key="1">
    <source>
        <dbReference type="ARBA" id="ARBA00004202"/>
    </source>
</evidence>
<dbReference type="InterPro" id="IPR003439">
    <property type="entry name" value="ABC_transporter-like_ATP-bd"/>
</dbReference>
<keyword evidence="6" id="KW-0547">Nucleotide-binding</keyword>
<keyword evidence="12" id="KW-1185">Reference proteome</keyword>
<dbReference type="SUPFAM" id="SSF52540">
    <property type="entry name" value="P-loop containing nucleoside triphosphate hydrolases"/>
    <property type="match status" value="2"/>
</dbReference>
<keyword evidence="5" id="KW-0677">Repeat</keyword>
<dbReference type="InterPro" id="IPR017871">
    <property type="entry name" value="ABC_transporter-like_CS"/>
</dbReference>
<dbReference type="RefSeq" id="WP_007931658.1">
    <property type="nucleotide sequence ID" value="NZ_AKVJ01000010.1"/>
</dbReference>
<comment type="caution">
    <text evidence="11">The sequence shown here is derived from an EMBL/GenBank/DDBJ whole genome shotgun (WGS) entry which is preliminary data.</text>
</comment>
<dbReference type="Gene3D" id="3.40.50.300">
    <property type="entry name" value="P-loop containing nucleotide triphosphate hydrolases"/>
    <property type="match status" value="2"/>
</dbReference>
<dbReference type="PANTHER" id="PTHR43790:SF3">
    <property type="entry name" value="D-ALLOSE IMPORT ATP-BINDING PROTEIN ALSA-RELATED"/>
    <property type="match status" value="1"/>
</dbReference>
<evidence type="ECO:0000256" key="7">
    <source>
        <dbReference type="ARBA" id="ARBA00022840"/>
    </source>
</evidence>
<evidence type="ECO:0000256" key="9">
    <source>
        <dbReference type="ARBA" id="ARBA00023136"/>
    </source>
</evidence>
<feature type="domain" description="ABC transporter" evidence="10">
    <location>
        <begin position="254"/>
        <end position="492"/>
    </location>
</feature>
<dbReference type="InterPro" id="IPR050107">
    <property type="entry name" value="ABC_carbohydrate_import_ATPase"/>
</dbReference>
<organism evidence="11 12">
    <name type="scientific">Pelosinus fermentans B4</name>
    <dbReference type="NCBI Taxonomy" id="1149862"/>
    <lineage>
        <taxon>Bacteria</taxon>
        <taxon>Bacillati</taxon>
        <taxon>Bacillota</taxon>
        <taxon>Negativicutes</taxon>
        <taxon>Selenomonadales</taxon>
        <taxon>Sporomusaceae</taxon>
        <taxon>Pelosinus</taxon>
    </lineage>
</organism>
<dbReference type="GO" id="GO:0016887">
    <property type="term" value="F:ATP hydrolysis activity"/>
    <property type="evidence" value="ECO:0007669"/>
    <property type="project" value="InterPro"/>
</dbReference>
<dbReference type="AlphaFoldDB" id="I9B4S4"/>
<dbReference type="Proteomes" id="UP000004324">
    <property type="component" value="Unassembled WGS sequence"/>
</dbReference>
<dbReference type="EMBL" id="AKVJ01000010">
    <property type="protein sequence ID" value="EIW20147.1"/>
    <property type="molecule type" value="Genomic_DNA"/>
</dbReference>
<dbReference type="FunFam" id="3.40.50.300:FF:000127">
    <property type="entry name" value="Ribose import ATP-binding protein RbsA"/>
    <property type="match status" value="1"/>
</dbReference>
<keyword evidence="7" id="KW-0067">ATP-binding</keyword>
<gene>
    <name evidence="11" type="ORF">FB4_2579</name>
</gene>
<dbReference type="OrthoDB" id="9766104at2"/>
<dbReference type="CDD" id="cd03215">
    <property type="entry name" value="ABC_Carb_Monos_II"/>
    <property type="match status" value="1"/>
</dbReference>
<evidence type="ECO:0000256" key="3">
    <source>
        <dbReference type="ARBA" id="ARBA00022475"/>
    </source>
</evidence>
<evidence type="ECO:0000313" key="12">
    <source>
        <dbReference type="Proteomes" id="UP000004324"/>
    </source>
</evidence>
<comment type="subcellular location">
    <subcellularLocation>
        <location evidence="1">Cell membrane</location>
        <topology evidence="1">Peripheral membrane protein</topology>
    </subcellularLocation>
</comment>
<dbReference type="InterPro" id="IPR003593">
    <property type="entry name" value="AAA+_ATPase"/>
</dbReference>
<feature type="domain" description="ABC transporter" evidence="10">
    <location>
        <begin position="7"/>
        <end position="243"/>
    </location>
</feature>
<sequence>MTSDYIVQLKHVSKTFGGIKALDDVSLDIKRGEVHALVGENGAGKSTLIKVLSGVHFPDDGAEIYINNEKVIIRNPMDAIRKGISVIYQDISLFPNLTVAENICIGNDEVWKRKLNWSQIQQLAESAIAKVGAAIDPGMMLKDLNLASQQIVAIARAISFNASLIIMDEPTSALSSGEVENLYQIVDNLHKNNIAVLFISHKFDEIYHVAARVTILRDGKFIAAHDIQDVDRPELIRLMVGRDVEYISMNSEKIWDEEVLKVNHLSKKGNFRDISFSLKKGEIIGITGLVGSGRSELAKAIFGLNKPDSGEIILNGSAVTIASSNDAVQHGIGYVPENRQLEGLIGKSSVCQNITLPILNSLCNSYNCVDVAKERLLAQEYIEKLDVRPKDMDKLVGQLSGGNQQKVVLAKWLVTKPKILITDEPTSGVDIGAKIEIHKVLRQLANSGIGIIVISSELPEIVAVSDKILVMRQGSIVSVIDKNHATQEAILAKALGA</sequence>
<dbReference type="PROSITE" id="PS00211">
    <property type="entry name" value="ABC_TRANSPORTER_1"/>
    <property type="match status" value="1"/>
</dbReference>
<reference evidence="11 12" key="1">
    <citation type="journal article" date="2012" name="J. Bacteriol.">
        <title>Draft Genome Sequences for Two Metal-Reducing Pelosinus fermentans Strains Isolated from a Cr(VI)-Contaminated Site and for Type Strain R7.</title>
        <authorList>
            <person name="Brown S.D."/>
            <person name="Podar M."/>
            <person name="Klingeman D.M."/>
            <person name="Johnson C.M."/>
            <person name="Yang Z.K."/>
            <person name="Utturkar S.M."/>
            <person name="Land M.L."/>
            <person name="Mosher J.J."/>
            <person name="Hurt R.A.Jr."/>
            <person name="Phelps T.J."/>
            <person name="Palumbo A.V."/>
            <person name="Arkin A.P."/>
            <person name="Hazen T.C."/>
            <person name="Elias D.A."/>
        </authorList>
    </citation>
    <scope>NUCLEOTIDE SEQUENCE [LARGE SCALE GENOMIC DNA]</scope>
    <source>
        <strain evidence="11 12">B4</strain>
    </source>
</reference>
<evidence type="ECO:0000256" key="6">
    <source>
        <dbReference type="ARBA" id="ARBA00022741"/>
    </source>
</evidence>
<evidence type="ECO:0000259" key="10">
    <source>
        <dbReference type="PROSITE" id="PS50893"/>
    </source>
</evidence>
<protein>
    <submittedName>
        <fullName evidence="11">ABC transporter related protein</fullName>
    </submittedName>
</protein>
<evidence type="ECO:0000313" key="11">
    <source>
        <dbReference type="EMBL" id="EIW20147.1"/>
    </source>
</evidence>
<keyword evidence="2" id="KW-0813">Transport</keyword>
<dbReference type="GO" id="GO:0005524">
    <property type="term" value="F:ATP binding"/>
    <property type="evidence" value="ECO:0007669"/>
    <property type="project" value="UniProtKB-KW"/>
</dbReference>
<evidence type="ECO:0000256" key="5">
    <source>
        <dbReference type="ARBA" id="ARBA00022737"/>
    </source>
</evidence>
<accession>I9B4S4</accession>
<evidence type="ECO:0000256" key="2">
    <source>
        <dbReference type="ARBA" id="ARBA00022448"/>
    </source>
</evidence>
<evidence type="ECO:0000256" key="8">
    <source>
        <dbReference type="ARBA" id="ARBA00022967"/>
    </source>
</evidence>
<name>I9B4S4_9FIRM</name>